<dbReference type="EMBL" id="FPHU01000058">
    <property type="protein sequence ID" value="SFV80246.1"/>
    <property type="molecule type" value="Genomic_DNA"/>
</dbReference>
<protein>
    <submittedName>
        <fullName evidence="3">Uncharacterized protein</fullName>
    </submittedName>
</protein>
<name>A0A1W1DGY0_9ZZZZ</name>
<evidence type="ECO:0000313" key="1">
    <source>
        <dbReference type="EMBL" id="SFV76221.1"/>
    </source>
</evidence>
<accession>A0A1W1DGY0</accession>
<proteinExistence type="predicted"/>
<evidence type="ECO:0000313" key="3">
    <source>
        <dbReference type="EMBL" id="SFV80467.1"/>
    </source>
</evidence>
<gene>
    <name evidence="1" type="ORF">MNB_SUP05-10-504</name>
    <name evidence="3" type="ORF">MNB_SUP05-12-558</name>
    <name evidence="2" type="ORF">MNB_SUP05-13-340</name>
</gene>
<sequence length="37" mass="4112">MVDVDVNLAPKIALQKKNLVCVCMNRHQLGANPYITT</sequence>
<dbReference type="EMBL" id="FPHT01000094">
    <property type="protein sequence ID" value="SFV80467.1"/>
    <property type="molecule type" value="Genomic_DNA"/>
</dbReference>
<dbReference type="AlphaFoldDB" id="A0A1W1DGY0"/>
<evidence type="ECO:0000313" key="2">
    <source>
        <dbReference type="EMBL" id="SFV80246.1"/>
    </source>
</evidence>
<reference evidence="3" key="1">
    <citation type="submission" date="2016-10" db="EMBL/GenBank/DDBJ databases">
        <authorList>
            <person name="de Groot N.N."/>
        </authorList>
    </citation>
    <scope>NUCLEOTIDE SEQUENCE</scope>
</reference>
<dbReference type="EMBL" id="FPHQ01000079">
    <property type="protein sequence ID" value="SFV76221.1"/>
    <property type="molecule type" value="Genomic_DNA"/>
</dbReference>
<organism evidence="3">
    <name type="scientific">hydrothermal vent metagenome</name>
    <dbReference type="NCBI Taxonomy" id="652676"/>
    <lineage>
        <taxon>unclassified sequences</taxon>
        <taxon>metagenomes</taxon>
        <taxon>ecological metagenomes</taxon>
    </lineage>
</organism>